<keyword evidence="10" id="KW-0456">Lyase</keyword>
<dbReference type="NCBIfam" id="TIGR03164">
    <property type="entry name" value="UHCUDC"/>
    <property type="match status" value="1"/>
</dbReference>
<dbReference type="SUPFAM" id="SSF158694">
    <property type="entry name" value="UraD-Like"/>
    <property type="match status" value="1"/>
</dbReference>
<dbReference type="EC" id="4.1.1.97" evidence="6"/>
<evidence type="ECO:0000259" key="13">
    <source>
        <dbReference type="Pfam" id="PF09349"/>
    </source>
</evidence>
<dbReference type="InterPro" id="IPR018020">
    <property type="entry name" value="OHCU_decarboxylase"/>
</dbReference>
<protein>
    <recommendedName>
        <fullName evidence="6">2-oxo-4-hydroxy-4-carboxy-5-ureidoimidazoline decarboxylase</fullName>
        <ecNumber evidence="6">4.1.1.97</ecNumber>
    </recommendedName>
    <alternativeName>
        <fullName evidence="12">Parahox neighbor</fullName>
    </alternativeName>
    <alternativeName>
        <fullName evidence="11">Ureidoimidazoline (2-oxo-4-hydroxy-4-carboxy-5-) decarboxylase</fullName>
    </alternativeName>
</protein>
<dbReference type="GO" id="GO:0005777">
    <property type="term" value="C:peroxisome"/>
    <property type="evidence" value="ECO:0007669"/>
    <property type="project" value="UniProtKB-SubCell"/>
</dbReference>
<keyword evidence="15" id="KW-1185">Reference proteome</keyword>
<dbReference type="AlphaFoldDB" id="A0AAD9KSM0"/>
<keyword evidence="9" id="KW-0576">Peroxisome</keyword>
<keyword evidence="8" id="KW-0210">Decarboxylase</keyword>
<organism evidence="14 15">
    <name type="scientific">Ridgeia piscesae</name>
    <name type="common">Tubeworm</name>
    <dbReference type="NCBI Taxonomy" id="27915"/>
    <lineage>
        <taxon>Eukaryota</taxon>
        <taxon>Metazoa</taxon>
        <taxon>Spiralia</taxon>
        <taxon>Lophotrochozoa</taxon>
        <taxon>Annelida</taxon>
        <taxon>Polychaeta</taxon>
        <taxon>Sedentaria</taxon>
        <taxon>Canalipalpata</taxon>
        <taxon>Sabellida</taxon>
        <taxon>Siboglinidae</taxon>
        <taxon>Ridgeia</taxon>
    </lineage>
</organism>
<evidence type="ECO:0000313" key="15">
    <source>
        <dbReference type="Proteomes" id="UP001209878"/>
    </source>
</evidence>
<evidence type="ECO:0000256" key="11">
    <source>
        <dbReference type="ARBA" id="ARBA00030624"/>
    </source>
</evidence>
<evidence type="ECO:0000256" key="1">
    <source>
        <dbReference type="ARBA" id="ARBA00001163"/>
    </source>
</evidence>
<evidence type="ECO:0000256" key="4">
    <source>
        <dbReference type="ARBA" id="ARBA00004754"/>
    </source>
</evidence>
<comment type="caution">
    <text evidence="14">The sequence shown here is derived from an EMBL/GenBank/DDBJ whole genome shotgun (WGS) entry which is preliminary data.</text>
</comment>
<dbReference type="Gene3D" id="1.10.3330.10">
    <property type="entry name" value="Oxo-4-hydroxy-4-carboxy-5-ureidoimidazoline decarboxylase"/>
    <property type="match status" value="1"/>
</dbReference>
<dbReference type="PANTHER" id="PTHR43466">
    <property type="entry name" value="2-OXO-4-HYDROXY-4-CARBOXY-5-UREIDOIMIDAZOLINE DECARBOXYLASE-RELATED"/>
    <property type="match status" value="1"/>
</dbReference>
<comment type="subcellular location">
    <subcellularLocation>
        <location evidence="3">Peroxisome</location>
    </subcellularLocation>
</comment>
<dbReference type="Proteomes" id="UP001209878">
    <property type="component" value="Unassembled WGS sequence"/>
</dbReference>
<dbReference type="GO" id="GO:0019628">
    <property type="term" value="P:urate catabolic process"/>
    <property type="evidence" value="ECO:0007669"/>
    <property type="project" value="TreeGrafter"/>
</dbReference>
<name>A0AAD9KSM0_RIDPI</name>
<comment type="catalytic activity">
    <reaction evidence="1">
        <text>5-hydroxy-2-oxo-4-ureido-2,5-dihydro-1H-imidazole-5-carboxylate + H(+) = (S)-allantoin + CO2</text>
        <dbReference type="Rhea" id="RHEA:26301"/>
        <dbReference type="ChEBI" id="CHEBI:15378"/>
        <dbReference type="ChEBI" id="CHEBI:15678"/>
        <dbReference type="ChEBI" id="CHEBI:16526"/>
        <dbReference type="ChEBI" id="CHEBI:58639"/>
        <dbReference type="EC" id="4.1.1.97"/>
    </reaction>
</comment>
<evidence type="ECO:0000256" key="12">
    <source>
        <dbReference type="ARBA" id="ARBA00032116"/>
    </source>
</evidence>
<comment type="function">
    <text evidence="2">Catalyzes the stereoselective decarboxylation of 2-oxo-4-hydroxy-4-carboxy-5-ureidoimidazoline (OHCU) to (S)-allantoin.</text>
</comment>
<comment type="similarity">
    <text evidence="5">Belongs to the OHCU decarboxylase family.</text>
</comment>
<dbReference type="GO" id="GO:0006144">
    <property type="term" value="P:purine nucleobase metabolic process"/>
    <property type="evidence" value="ECO:0007669"/>
    <property type="project" value="UniProtKB-KW"/>
</dbReference>
<evidence type="ECO:0000313" key="14">
    <source>
        <dbReference type="EMBL" id="KAK2176746.1"/>
    </source>
</evidence>
<proteinExistence type="inferred from homology"/>
<gene>
    <name evidence="14" type="ORF">NP493_643g04034</name>
</gene>
<evidence type="ECO:0000256" key="7">
    <source>
        <dbReference type="ARBA" id="ARBA00022631"/>
    </source>
</evidence>
<comment type="pathway">
    <text evidence="4">Purine metabolism; urate degradation; (S)-allantoin from urate: step 3/3.</text>
</comment>
<evidence type="ECO:0000256" key="10">
    <source>
        <dbReference type="ARBA" id="ARBA00023239"/>
    </source>
</evidence>
<sequence length="171" mass="18976">MDGINNLKYDHFIEKFGNVVEHCPIIAAVVWAARPFPSFADLFDRFSTVIDSLSMEMKAGILRCHPDLAGRLAATGQLTPESMGEQRAAGLLDLSPSETVTMATRNDQYKAKFGFPFVVCARENKKAAILSGLEDRLLHSVDEEVQLGIDQVKNIVRLRLQDLVNMADARL</sequence>
<evidence type="ECO:0000256" key="9">
    <source>
        <dbReference type="ARBA" id="ARBA00023140"/>
    </source>
</evidence>
<feature type="domain" description="Oxo-4-hydroxy-4-carboxy-5-ureidoimidazoline decarboxylase" evidence="13">
    <location>
        <begin position="5"/>
        <end position="161"/>
    </location>
</feature>
<dbReference type="EMBL" id="JAODUO010000643">
    <property type="protein sequence ID" value="KAK2176746.1"/>
    <property type="molecule type" value="Genomic_DNA"/>
</dbReference>
<dbReference type="InterPro" id="IPR036778">
    <property type="entry name" value="OHCU_decarboxylase_sf"/>
</dbReference>
<accession>A0AAD9KSM0</accession>
<evidence type="ECO:0000256" key="3">
    <source>
        <dbReference type="ARBA" id="ARBA00004275"/>
    </source>
</evidence>
<dbReference type="Pfam" id="PF09349">
    <property type="entry name" value="OHCU_decarbox"/>
    <property type="match status" value="1"/>
</dbReference>
<keyword evidence="7" id="KW-0659">Purine metabolism</keyword>
<dbReference type="PANTHER" id="PTHR43466:SF1">
    <property type="entry name" value="2-OXO-4-HYDROXY-4-CARBOXY-5-UREIDOIMIDAZOLINE DECARBOXYLASE-RELATED"/>
    <property type="match status" value="1"/>
</dbReference>
<evidence type="ECO:0000256" key="2">
    <source>
        <dbReference type="ARBA" id="ARBA00002506"/>
    </source>
</evidence>
<dbReference type="InterPro" id="IPR017580">
    <property type="entry name" value="OHCU_decarboxylase-1"/>
</dbReference>
<evidence type="ECO:0000256" key="6">
    <source>
        <dbReference type="ARBA" id="ARBA00012257"/>
    </source>
</evidence>
<dbReference type="GO" id="GO:0051997">
    <property type="term" value="F:2-oxo-4-hydroxy-4-carboxy-5-ureidoimidazoline decarboxylase activity"/>
    <property type="evidence" value="ECO:0007669"/>
    <property type="project" value="UniProtKB-EC"/>
</dbReference>
<reference evidence="14" key="1">
    <citation type="journal article" date="2023" name="Mol. Biol. Evol.">
        <title>Third-Generation Sequencing Reveals the Adaptive Role of the Epigenome in Three Deep-Sea Polychaetes.</title>
        <authorList>
            <person name="Perez M."/>
            <person name="Aroh O."/>
            <person name="Sun Y."/>
            <person name="Lan Y."/>
            <person name="Juniper S.K."/>
            <person name="Young C.R."/>
            <person name="Angers B."/>
            <person name="Qian P.Y."/>
        </authorList>
    </citation>
    <scope>NUCLEOTIDE SEQUENCE</scope>
    <source>
        <strain evidence="14">R07B-5</strain>
    </source>
</reference>
<evidence type="ECO:0000256" key="8">
    <source>
        <dbReference type="ARBA" id="ARBA00022793"/>
    </source>
</evidence>
<dbReference type="FunFam" id="1.10.3330.10:FF:000001">
    <property type="entry name" value="2-oxo-4-hydroxy-4-carboxy-5-ureidoimidazoline decarboxylase"/>
    <property type="match status" value="1"/>
</dbReference>
<evidence type="ECO:0000256" key="5">
    <source>
        <dbReference type="ARBA" id="ARBA00005793"/>
    </source>
</evidence>
<dbReference type="GO" id="GO:0000255">
    <property type="term" value="P:allantoin metabolic process"/>
    <property type="evidence" value="ECO:0007669"/>
    <property type="project" value="InterPro"/>
</dbReference>